<feature type="region of interest" description="Disordered" evidence="3">
    <location>
        <begin position="40"/>
        <end position="70"/>
    </location>
</feature>
<feature type="signal peptide" evidence="4">
    <location>
        <begin position="1"/>
        <end position="26"/>
    </location>
</feature>
<dbReference type="PANTHER" id="PTHR35340:SF5">
    <property type="entry name" value="ASST-DOMAIN-CONTAINING PROTEIN"/>
    <property type="match status" value="1"/>
</dbReference>
<dbReference type="VEuPathDB" id="CryptoDB:Vbra_643"/>
<organism evidence="6 7">
    <name type="scientific">Vitrella brassicaformis (strain CCMP3155)</name>
    <dbReference type="NCBI Taxonomy" id="1169540"/>
    <lineage>
        <taxon>Eukaryota</taxon>
        <taxon>Sar</taxon>
        <taxon>Alveolata</taxon>
        <taxon>Colpodellida</taxon>
        <taxon>Vitrellaceae</taxon>
        <taxon>Vitrella</taxon>
    </lineage>
</organism>
<evidence type="ECO:0000256" key="1">
    <source>
        <dbReference type="ARBA" id="ARBA00022737"/>
    </source>
</evidence>
<dbReference type="GO" id="GO:0006508">
    <property type="term" value="P:proteolysis"/>
    <property type="evidence" value="ECO:0007669"/>
    <property type="project" value="InterPro"/>
</dbReference>
<keyword evidence="1" id="KW-0677">Repeat</keyword>
<dbReference type="InParanoid" id="A0A0G4G3W1"/>
<dbReference type="OrthoDB" id="5427350at2759"/>
<dbReference type="Pfam" id="PF14269">
    <property type="entry name" value="Arylsulfotran_2"/>
    <property type="match status" value="1"/>
</dbReference>
<dbReference type="SUPFAM" id="SSF57414">
    <property type="entry name" value="Hairpin loop containing domain-like"/>
    <property type="match status" value="1"/>
</dbReference>
<dbReference type="CDD" id="cd01100">
    <property type="entry name" value="APPLE_Factor_XI_like"/>
    <property type="match status" value="1"/>
</dbReference>
<feature type="chain" id="PRO_5005189943" description="Apple domain-containing protein" evidence="4">
    <location>
        <begin position="27"/>
        <end position="1008"/>
    </location>
</feature>
<reference evidence="6 7" key="1">
    <citation type="submission" date="2014-11" db="EMBL/GenBank/DDBJ databases">
        <authorList>
            <person name="Zhu J."/>
            <person name="Qi W."/>
            <person name="Song R."/>
        </authorList>
    </citation>
    <scope>NUCLEOTIDE SEQUENCE [LARGE SCALE GENOMIC DNA]</scope>
</reference>
<feature type="domain" description="Apple" evidence="5">
    <location>
        <begin position="887"/>
        <end position="957"/>
    </location>
</feature>
<keyword evidence="7" id="KW-1185">Reference proteome</keyword>
<evidence type="ECO:0000256" key="3">
    <source>
        <dbReference type="SAM" id="MobiDB-lite"/>
    </source>
</evidence>
<dbReference type="PhylomeDB" id="A0A0G4G3W1"/>
<keyword evidence="2" id="KW-1015">Disulfide bond</keyword>
<evidence type="ECO:0000259" key="5">
    <source>
        <dbReference type="PROSITE" id="PS50948"/>
    </source>
</evidence>
<name>A0A0G4G3W1_VITBC</name>
<dbReference type="InterPro" id="IPR039535">
    <property type="entry name" value="ASST-like"/>
</dbReference>
<dbReference type="InterPro" id="IPR003609">
    <property type="entry name" value="Pan_app"/>
</dbReference>
<feature type="region of interest" description="Disordered" evidence="3">
    <location>
        <begin position="306"/>
        <end position="349"/>
    </location>
</feature>
<dbReference type="EMBL" id="CDMY01000561">
    <property type="protein sequence ID" value="CEM22862.1"/>
    <property type="molecule type" value="Genomic_DNA"/>
</dbReference>
<proteinExistence type="predicted"/>
<accession>A0A0G4G3W1</accession>
<keyword evidence="4" id="KW-0732">Signal</keyword>
<dbReference type="InterPro" id="IPR053143">
    <property type="entry name" value="Arylsulfate_ST"/>
</dbReference>
<dbReference type="InterPro" id="IPR000177">
    <property type="entry name" value="Apple"/>
</dbReference>
<sequence>MRKHREAFVLGFFLEVLLVVLSDVKGQETGEDSQLANLRASARDDDPSASTAAFSNVFDDEPPAEEEEKERDAYLSLLEAELSGRAKTEALTDDDGKPIEFLEVTPKAFSESSWDQFGLSDTAATAAADNGQMMVTAKKKGHERLGDFQYVHPRPFAFFVSPATTIAVRLKDGIKVEPSSIRDRLWVRGERSGDISGNLHVAADGSTITFRPQRMFHPDEKVTVKMAPGVVDKDGKAYRGLAWSFVVTDRPQKAYLPTGGQQQVEMEAGVEWASNKGNSQWQQSRQAMLERWDYGPFEAEEWDFFIDTPDDENPFDSEQLEDSDPDRDAKVDDDGAREPSEWPLPQADADGHDFKRFPTRYFATLPRDYPHFEVTQASGDPDKIEKGRIWWLSLVDQFTMRPDYQRPFLTIVDSNGQPVFWRRYASNKRQRVFRTSGRGNMLLFDQLERKDSRVMGGERPSREWIEMNHHYHPIERHQAAHGHMADQHDVAIREDGTRLFIIYDRQTFHLHHFTKDKAANMPKVLMVDTAVTQMVDKNGDVLLEWRAIDQWPIPVLIRGKYKLDQLLGKADYSVIDTTHPNSVSFTRDGGILLSLRPLTVLKIDMRGEVAWMLGGANRSPAFSTMEVEKGKGVSPFKFQHHTRIDDSNVLTMFDNHHSTTPLIQDTWWSQAVVYQVDEDNNTAREIRSHKGPYGFAMGSMQALPNGNAAINWGGAGKVNIPFYTEVTREGKVVLELRFIQQNGAFQTHKLPWWGRSKDPPLMVARPHGEKAPTIHFSWNGVTNVKRWEVYGGPSSPPKHHLATLNKTKFEEKLKVDGTMQQRAHCLHEATCYFRAVPLLHDGSKGIPSRTLLTPLGHTNRRMLQADGASAENVTMTFLGQQPVRIECFEHDVFMARLDVPNTPPLQADSAASCQALCAQDSSCRFFSFDEGNGRCHLKVHDGGRMYREGVVSGPRECPHDRTQEGLLHRLWGREDVFGGMTATALRNGGRWWDLHDSDTIVFDESGTS</sequence>
<feature type="compositionally biased region" description="Basic and acidic residues" evidence="3">
    <location>
        <begin position="326"/>
        <end position="340"/>
    </location>
</feature>
<feature type="compositionally biased region" description="Acidic residues" evidence="3">
    <location>
        <begin position="58"/>
        <end position="69"/>
    </location>
</feature>
<dbReference type="SMART" id="SM00223">
    <property type="entry name" value="APPLE"/>
    <property type="match status" value="1"/>
</dbReference>
<protein>
    <recommendedName>
        <fullName evidence="5">Apple domain-containing protein</fullName>
    </recommendedName>
</protein>
<evidence type="ECO:0000313" key="7">
    <source>
        <dbReference type="Proteomes" id="UP000041254"/>
    </source>
</evidence>
<feature type="compositionally biased region" description="Acidic residues" evidence="3">
    <location>
        <begin position="306"/>
        <end position="325"/>
    </location>
</feature>
<dbReference type="AlphaFoldDB" id="A0A0G4G3W1"/>
<dbReference type="PANTHER" id="PTHR35340">
    <property type="entry name" value="PQQ ENZYME REPEAT PROTEIN-RELATED"/>
    <property type="match status" value="1"/>
</dbReference>
<evidence type="ECO:0000256" key="4">
    <source>
        <dbReference type="SAM" id="SignalP"/>
    </source>
</evidence>
<evidence type="ECO:0000313" key="6">
    <source>
        <dbReference type="EMBL" id="CEM22862.1"/>
    </source>
</evidence>
<dbReference type="Gene3D" id="3.50.4.10">
    <property type="entry name" value="Hepatocyte Growth Factor"/>
    <property type="match status" value="1"/>
</dbReference>
<dbReference type="Pfam" id="PF00024">
    <property type="entry name" value="PAN_1"/>
    <property type="match status" value="1"/>
</dbReference>
<dbReference type="Proteomes" id="UP000041254">
    <property type="component" value="Unassembled WGS sequence"/>
</dbReference>
<gene>
    <name evidence="6" type="ORF">Vbra_643</name>
</gene>
<dbReference type="GO" id="GO:0005576">
    <property type="term" value="C:extracellular region"/>
    <property type="evidence" value="ECO:0007669"/>
    <property type="project" value="InterPro"/>
</dbReference>
<evidence type="ECO:0000256" key="2">
    <source>
        <dbReference type="ARBA" id="ARBA00023157"/>
    </source>
</evidence>
<dbReference type="PROSITE" id="PS50948">
    <property type="entry name" value="PAN"/>
    <property type="match status" value="1"/>
</dbReference>